<dbReference type="EMBL" id="SPQT01000010">
    <property type="protein sequence ID" value="TFV46610.1"/>
    <property type="molecule type" value="Genomic_DNA"/>
</dbReference>
<keyword evidence="7" id="KW-1185">Reference proteome</keyword>
<evidence type="ECO:0000256" key="3">
    <source>
        <dbReference type="ARBA" id="ARBA00023004"/>
    </source>
</evidence>
<dbReference type="PROSITE" id="PS51296">
    <property type="entry name" value="RIESKE"/>
    <property type="match status" value="1"/>
</dbReference>
<dbReference type="Proteomes" id="UP000297966">
    <property type="component" value="Unassembled WGS sequence"/>
</dbReference>
<dbReference type="CDD" id="cd03467">
    <property type="entry name" value="Rieske"/>
    <property type="match status" value="1"/>
</dbReference>
<dbReference type="Gene3D" id="2.102.10.10">
    <property type="entry name" value="Rieske [2Fe-2S] iron-sulphur domain"/>
    <property type="match status" value="1"/>
</dbReference>
<organism evidence="6 7">
    <name type="scientific">Bradyrhizobium niftali</name>
    <dbReference type="NCBI Taxonomy" id="2560055"/>
    <lineage>
        <taxon>Bacteria</taxon>
        <taxon>Pseudomonadati</taxon>
        <taxon>Pseudomonadota</taxon>
        <taxon>Alphaproteobacteria</taxon>
        <taxon>Hyphomicrobiales</taxon>
        <taxon>Nitrobacteraceae</taxon>
        <taxon>Bradyrhizobium</taxon>
    </lineage>
</organism>
<dbReference type="PANTHER" id="PTHR21496">
    <property type="entry name" value="FERREDOXIN-RELATED"/>
    <property type="match status" value="1"/>
</dbReference>
<dbReference type="GO" id="GO:0051537">
    <property type="term" value="F:2 iron, 2 sulfur cluster binding"/>
    <property type="evidence" value="ECO:0007669"/>
    <property type="project" value="UniProtKB-KW"/>
</dbReference>
<evidence type="ECO:0000313" key="7">
    <source>
        <dbReference type="Proteomes" id="UP000297966"/>
    </source>
</evidence>
<dbReference type="InterPro" id="IPR017941">
    <property type="entry name" value="Rieske_2Fe-2S"/>
</dbReference>
<dbReference type="GO" id="GO:0046872">
    <property type="term" value="F:metal ion binding"/>
    <property type="evidence" value="ECO:0007669"/>
    <property type="project" value="UniProtKB-KW"/>
</dbReference>
<dbReference type="InterPro" id="IPR036922">
    <property type="entry name" value="Rieske_2Fe-2S_sf"/>
</dbReference>
<proteinExistence type="predicted"/>
<reference evidence="6 7" key="1">
    <citation type="submission" date="2019-03" db="EMBL/GenBank/DDBJ databases">
        <title>Bradyrhizobium diversity isolated from nodules of Chamaecrista fasciculata.</title>
        <authorList>
            <person name="Klepa M.S."/>
            <person name="Urquiaga M.O."/>
            <person name="Hungria M."/>
            <person name="Delamuta J.R."/>
        </authorList>
    </citation>
    <scope>NUCLEOTIDE SEQUENCE [LARGE SCALE GENOMIC DNA]</scope>
    <source>
        <strain evidence="6 7">CNPSo 3448</strain>
    </source>
</reference>
<feature type="domain" description="Rieske" evidence="5">
    <location>
        <begin position="15"/>
        <end position="126"/>
    </location>
</feature>
<keyword evidence="4" id="KW-0411">Iron-sulfur</keyword>
<dbReference type="Pfam" id="PF00355">
    <property type="entry name" value="Rieske"/>
    <property type="match status" value="1"/>
</dbReference>
<evidence type="ECO:0000259" key="5">
    <source>
        <dbReference type="PROSITE" id="PS51296"/>
    </source>
</evidence>
<accession>A0A4Y9LUS2</accession>
<keyword evidence="3" id="KW-0408">Iron</keyword>
<evidence type="ECO:0000256" key="1">
    <source>
        <dbReference type="ARBA" id="ARBA00022714"/>
    </source>
</evidence>
<evidence type="ECO:0000313" key="6">
    <source>
        <dbReference type="EMBL" id="TFV46610.1"/>
    </source>
</evidence>
<comment type="caution">
    <text evidence="6">The sequence shown here is derived from an EMBL/GenBank/DDBJ whole genome shotgun (WGS) entry which is preliminary data.</text>
</comment>
<dbReference type="PANTHER" id="PTHR21496:SF23">
    <property type="entry name" value="3-PHENYLPROPIONATE_CINNAMIC ACID DIOXYGENASE FERREDOXIN SUBUNIT"/>
    <property type="match status" value="1"/>
</dbReference>
<dbReference type="OrthoDB" id="9794175at2"/>
<dbReference type="AlphaFoldDB" id="A0A4Y9LUS2"/>
<sequence>MPARSTSSETSMARHIVARTSDIPPGGNKVVDVAGRDIVVFHVNGEFFALLNRCPHEGAPLDKAACVARLTSPEPGIYQRSRVGEMLRCPWHGWEFDMRNGQSWFDPKRVKIRSYPVAVERGDELQKGPYVAETFPVHVEDSYVIVEV</sequence>
<protein>
    <submittedName>
        <fullName evidence="6">Rieske (2Fe-2S) protein</fullName>
    </submittedName>
</protein>
<keyword evidence="1" id="KW-0001">2Fe-2S</keyword>
<dbReference type="SUPFAM" id="SSF50022">
    <property type="entry name" value="ISP domain"/>
    <property type="match status" value="1"/>
</dbReference>
<keyword evidence="2" id="KW-0479">Metal-binding</keyword>
<gene>
    <name evidence="6" type="ORF">E4K65_18730</name>
</gene>
<dbReference type="FunFam" id="2.102.10.10:FF:000021">
    <property type="entry name" value="Ferredoxin, Rieske superfamily"/>
    <property type="match status" value="1"/>
</dbReference>
<evidence type="ECO:0000256" key="2">
    <source>
        <dbReference type="ARBA" id="ARBA00022723"/>
    </source>
</evidence>
<evidence type="ECO:0000256" key="4">
    <source>
        <dbReference type="ARBA" id="ARBA00023014"/>
    </source>
</evidence>
<name>A0A4Y9LUS2_9BRAD</name>